<dbReference type="AlphaFoldDB" id="A0A2T9YY86"/>
<proteinExistence type="predicted"/>
<evidence type="ECO:0008006" key="4">
    <source>
        <dbReference type="Google" id="ProtNLM"/>
    </source>
</evidence>
<name>A0A2T9YY86_9FUNG</name>
<dbReference type="STRING" id="133385.A0A2T9YY86"/>
<keyword evidence="3" id="KW-1185">Reference proteome</keyword>
<dbReference type="Proteomes" id="UP000245383">
    <property type="component" value="Unassembled WGS sequence"/>
</dbReference>
<evidence type="ECO:0000256" key="1">
    <source>
        <dbReference type="SAM" id="SignalP"/>
    </source>
</evidence>
<protein>
    <recommendedName>
        <fullName evidence="4">DUF676 domain-containing protein</fullName>
    </recommendedName>
</protein>
<dbReference type="Gene3D" id="3.40.50.1820">
    <property type="entry name" value="alpha/beta hydrolase"/>
    <property type="match status" value="1"/>
</dbReference>
<gene>
    <name evidence="2" type="ORF">BB561_000678</name>
</gene>
<dbReference type="EMBL" id="MBFR01000015">
    <property type="protein sequence ID" value="PVU97254.1"/>
    <property type="molecule type" value="Genomic_DNA"/>
</dbReference>
<keyword evidence="1" id="KW-0732">Signal</keyword>
<organism evidence="2 3">
    <name type="scientific">Smittium simulii</name>
    <dbReference type="NCBI Taxonomy" id="133385"/>
    <lineage>
        <taxon>Eukaryota</taxon>
        <taxon>Fungi</taxon>
        <taxon>Fungi incertae sedis</taxon>
        <taxon>Zoopagomycota</taxon>
        <taxon>Kickxellomycotina</taxon>
        <taxon>Harpellomycetes</taxon>
        <taxon>Harpellales</taxon>
        <taxon>Legeriomycetaceae</taxon>
        <taxon>Smittium</taxon>
    </lineage>
</organism>
<feature type="signal peptide" evidence="1">
    <location>
        <begin position="1"/>
        <end position="24"/>
    </location>
</feature>
<evidence type="ECO:0000313" key="3">
    <source>
        <dbReference type="Proteomes" id="UP000245383"/>
    </source>
</evidence>
<comment type="caution">
    <text evidence="2">The sequence shown here is derived from an EMBL/GenBank/DDBJ whole genome shotgun (WGS) entry which is preliminary data.</text>
</comment>
<dbReference type="PANTHER" id="PTHR47842">
    <property type="entry name" value="EXPRESSED PROTEIN"/>
    <property type="match status" value="1"/>
</dbReference>
<dbReference type="OrthoDB" id="442243at2759"/>
<dbReference type="PANTHER" id="PTHR47842:SF1">
    <property type="entry name" value="DUF676 DOMAIN-CONTAINING PROTEIN"/>
    <property type="match status" value="1"/>
</dbReference>
<feature type="chain" id="PRO_5015508566" description="DUF676 domain-containing protein" evidence="1">
    <location>
        <begin position="25"/>
        <end position="423"/>
    </location>
</feature>
<dbReference type="SUPFAM" id="SSF53474">
    <property type="entry name" value="alpha/beta-Hydrolases"/>
    <property type="match status" value="1"/>
</dbReference>
<sequence length="423" mass="46241">MTHELDKNTPIKILLLVFVHGFLGSDDSFCDFPTKVKKHCISSLGNTEVHSIVYPTYETRRDLSSAVAALSKWLTSNISTKFLLDSDKAEKKQIDVILLGHSMGGLLVTDVTSELCPSLQFINTLNEIQVEKQSIKKHTDECEELYVPTEFNNVSKLLNKCGSTIKILGLISYDTPFYGINHEALSDTALSKFNQICANLNQTKELGLSFLDTFGATSNAKSINNAAAVTSTAGVLTGFAAALNSLWGNSKSFTSASTSNIKSTNSIPSLGKSTSSKNTSLIQTSLLAATAVVGVATTIYLNKKVIDAGVSYISEHLLFVSSLYDTEGINQRMINATTSKVFKFHAFYNVINTKASGFFLSSKKQFVSIPSDISLSKNNFTQVPSELDNEIFAHMNMFDSNIASNVDNLVQETVLKIKEFMYL</sequence>
<reference evidence="2 3" key="1">
    <citation type="journal article" date="2018" name="MBio">
        <title>Comparative Genomics Reveals the Core Gene Toolbox for the Fungus-Insect Symbiosis.</title>
        <authorList>
            <person name="Wang Y."/>
            <person name="Stata M."/>
            <person name="Wang W."/>
            <person name="Stajich J.E."/>
            <person name="White M.M."/>
            <person name="Moncalvo J.M."/>
        </authorList>
    </citation>
    <scope>NUCLEOTIDE SEQUENCE [LARGE SCALE GENOMIC DNA]</scope>
    <source>
        <strain evidence="2 3">SWE-8-4</strain>
    </source>
</reference>
<dbReference type="InterPro" id="IPR029058">
    <property type="entry name" value="AB_hydrolase_fold"/>
</dbReference>
<evidence type="ECO:0000313" key="2">
    <source>
        <dbReference type="EMBL" id="PVU97254.1"/>
    </source>
</evidence>
<accession>A0A2T9YY86</accession>